<dbReference type="PANTHER" id="PTHR13090">
    <property type="entry name" value="ARGININE-HYDROXYLASE NDUFAF5, MITOCHONDRIAL"/>
    <property type="match status" value="1"/>
</dbReference>
<evidence type="ECO:0000256" key="3">
    <source>
        <dbReference type="ARBA" id="ARBA00012327"/>
    </source>
</evidence>
<evidence type="ECO:0000259" key="9">
    <source>
        <dbReference type="Pfam" id="PF08241"/>
    </source>
</evidence>
<protein>
    <recommendedName>
        <fullName evidence="3 8">Malonyl-[acyl-carrier protein] O-methyltransferase</fullName>
        <shortName evidence="8">Malonyl-ACP O-methyltransferase</shortName>
        <ecNumber evidence="3 8">2.1.1.197</ecNumber>
    </recommendedName>
    <alternativeName>
        <fullName evidence="8">Biotin synthesis protein BioC</fullName>
    </alternativeName>
</protein>
<feature type="domain" description="Methyltransferase type 11" evidence="9">
    <location>
        <begin position="55"/>
        <end position="151"/>
    </location>
</feature>
<dbReference type="Gene3D" id="3.40.50.150">
    <property type="entry name" value="Vaccinia Virus protein VP39"/>
    <property type="match status" value="1"/>
</dbReference>
<dbReference type="PATRIC" id="fig|1048808.3.peg.123"/>
<evidence type="ECO:0000256" key="7">
    <source>
        <dbReference type="ARBA" id="ARBA00022756"/>
    </source>
</evidence>
<dbReference type="EC" id="2.1.1.197" evidence="3 8"/>
<dbReference type="UniPathway" id="UPA00078"/>
<dbReference type="Pfam" id="PF08241">
    <property type="entry name" value="Methyltransf_11"/>
    <property type="match status" value="1"/>
</dbReference>
<comment type="catalytic activity">
    <reaction evidence="1 8">
        <text>malonyl-[ACP] + S-adenosyl-L-methionine = malonyl-[ACP] methyl ester + S-adenosyl-L-homocysteine</text>
        <dbReference type="Rhea" id="RHEA:17105"/>
        <dbReference type="Rhea" id="RHEA-COMP:9623"/>
        <dbReference type="Rhea" id="RHEA-COMP:9954"/>
        <dbReference type="ChEBI" id="CHEBI:57856"/>
        <dbReference type="ChEBI" id="CHEBI:59789"/>
        <dbReference type="ChEBI" id="CHEBI:78449"/>
        <dbReference type="ChEBI" id="CHEBI:78845"/>
        <dbReference type="EC" id="2.1.1.197"/>
    </reaction>
</comment>
<evidence type="ECO:0000256" key="4">
    <source>
        <dbReference type="ARBA" id="ARBA00022603"/>
    </source>
</evidence>
<evidence type="ECO:0000313" key="11">
    <source>
        <dbReference type="Proteomes" id="UP000004491"/>
    </source>
</evidence>
<dbReference type="InterPro" id="IPR013216">
    <property type="entry name" value="Methyltransf_11"/>
</dbReference>
<dbReference type="GO" id="GO:0008757">
    <property type="term" value="F:S-adenosylmethionine-dependent methyltransferase activity"/>
    <property type="evidence" value="ECO:0007669"/>
    <property type="project" value="InterPro"/>
</dbReference>
<dbReference type="InterPro" id="IPR029063">
    <property type="entry name" value="SAM-dependent_MTases_sf"/>
</dbReference>
<dbReference type="CDD" id="cd02440">
    <property type="entry name" value="AdoMet_MTases"/>
    <property type="match status" value="1"/>
</dbReference>
<keyword evidence="6 8" id="KW-0949">S-adenosyl-L-methionine</keyword>
<dbReference type="GO" id="GO:0102130">
    <property type="term" value="F:malonyl-CoA methyltransferase activity"/>
    <property type="evidence" value="ECO:0007669"/>
    <property type="project" value="UniProtKB-EC"/>
</dbReference>
<keyword evidence="4 8" id="KW-0489">Methyltransferase</keyword>
<comment type="function">
    <text evidence="8">Converts the free carboxyl group of a malonyl-thioester to its methyl ester by transfer of a methyl group from S-adenosyl-L-methionine (SAM). It allows to synthesize pimeloyl-ACP via the fatty acid synthetic pathway.</text>
</comment>
<dbReference type="GO" id="GO:0010340">
    <property type="term" value="F:carboxyl-O-methyltransferase activity"/>
    <property type="evidence" value="ECO:0007669"/>
    <property type="project" value="UniProtKB-UniRule"/>
</dbReference>
<sequence>MKVFAETPMIDKNQARRSFARAAARYDEVAVLQRETAQRMLERLDYIRHQPAVILDVGAGTGEATAKLAARYRKAQVIALDFALPMLQQARRRGPLFRKPHCLCGDAEQLPLADASVDLIYSNAALQWCNDLNATFRELLRVLCPDGLLMFSTFGPDTLHELRHSWAQVDGMPHVSPFPEMHQVGDALVSAGFADPVVDVERVTLTYEAVPGLMRDLKTLGAHNVTRGRHKGLTGKGRLQAMYQAYEAFRRDGRLPATYEVVYGSAWAPKQRTEDGVTSISLDMFRQGLR</sequence>
<keyword evidence="5 8" id="KW-0808">Transferase</keyword>
<accession>G2D997</accession>
<dbReference type="Proteomes" id="UP000004491">
    <property type="component" value="Unassembled WGS sequence"/>
</dbReference>
<dbReference type="GO" id="GO:0009102">
    <property type="term" value="P:biotin biosynthetic process"/>
    <property type="evidence" value="ECO:0007669"/>
    <property type="project" value="UniProtKB-UniRule"/>
</dbReference>
<dbReference type="SUPFAM" id="SSF53335">
    <property type="entry name" value="S-adenosyl-L-methionine-dependent methyltransferases"/>
    <property type="match status" value="1"/>
</dbReference>
<keyword evidence="7 8" id="KW-0093">Biotin biosynthesis</keyword>
<dbReference type="InterPro" id="IPR050602">
    <property type="entry name" value="Malonyl-ACP_OMT"/>
</dbReference>
<evidence type="ECO:0000256" key="2">
    <source>
        <dbReference type="ARBA" id="ARBA00004746"/>
    </source>
</evidence>
<dbReference type="PANTHER" id="PTHR13090:SF1">
    <property type="entry name" value="ARGININE-HYDROXYLASE NDUFAF5, MITOCHONDRIAL"/>
    <property type="match status" value="1"/>
</dbReference>
<gene>
    <name evidence="8 10" type="primary">bioC</name>
    <name evidence="10" type="ORF">Rifp1Sym_ab00360</name>
</gene>
<evidence type="ECO:0000256" key="5">
    <source>
        <dbReference type="ARBA" id="ARBA00022679"/>
    </source>
</evidence>
<reference evidence="10" key="1">
    <citation type="journal article" date="2011" name="ISME J.">
        <title>The endosymbionts of the deep-sea tubeworms Riftia pachyptila and Tevnia jerichonana share an identical physiology as revealed by proteogenomic analyses.</title>
        <authorList>
            <person name="Gardebrecht A."/>
            <person name="Markert S."/>
            <person name="Felbeck H."/>
            <person name="Thuermer A."/>
            <person name="Albrecht D."/>
            <person name="Wollherr A."/>
            <person name="Kabisch J."/>
            <person name="Lehmann R."/>
            <person name="Daniel R."/>
            <person name="Liesegang H."/>
            <person name="Hecker M."/>
            <person name="Sievert S.M."/>
            <person name="Schweder T."/>
        </authorList>
    </citation>
    <scope>NUCLEOTIDE SEQUENCE [LARGE SCALE GENOMIC DNA]</scope>
</reference>
<dbReference type="EMBL" id="AFOC01000002">
    <property type="protein sequence ID" value="EGV52810.1"/>
    <property type="molecule type" value="Genomic_DNA"/>
</dbReference>
<comment type="pathway">
    <text evidence="2 8">Cofactor biosynthesis; biotin biosynthesis.</text>
</comment>
<comment type="caution">
    <text evidence="10">The sequence shown here is derived from an EMBL/GenBank/DDBJ whole genome shotgun (WGS) entry which is preliminary data.</text>
</comment>
<dbReference type="GO" id="GO:0032259">
    <property type="term" value="P:methylation"/>
    <property type="evidence" value="ECO:0007669"/>
    <property type="project" value="UniProtKB-KW"/>
</dbReference>
<comment type="similarity">
    <text evidence="8">Belongs to the methyltransferase superfamily.</text>
</comment>
<name>G2D997_9GAMM</name>
<evidence type="ECO:0000256" key="6">
    <source>
        <dbReference type="ARBA" id="ARBA00022691"/>
    </source>
</evidence>
<dbReference type="AlphaFoldDB" id="G2D997"/>
<keyword evidence="11" id="KW-1185">Reference proteome</keyword>
<proteinExistence type="inferred from homology"/>
<dbReference type="InterPro" id="IPR011814">
    <property type="entry name" value="BioC"/>
</dbReference>
<evidence type="ECO:0000256" key="8">
    <source>
        <dbReference type="HAMAP-Rule" id="MF_00835"/>
    </source>
</evidence>
<dbReference type="NCBIfam" id="TIGR02072">
    <property type="entry name" value="BioC"/>
    <property type="match status" value="1"/>
</dbReference>
<dbReference type="HAMAP" id="MF_00835">
    <property type="entry name" value="BioC"/>
    <property type="match status" value="1"/>
</dbReference>
<evidence type="ECO:0000256" key="1">
    <source>
        <dbReference type="ARBA" id="ARBA00000852"/>
    </source>
</evidence>
<organism evidence="10 11">
    <name type="scientific">endosymbiont of Riftia pachyptila</name>
    <name type="common">vent Ph05</name>
    <dbReference type="NCBI Taxonomy" id="1048808"/>
    <lineage>
        <taxon>Bacteria</taxon>
        <taxon>Pseudomonadati</taxon>
        <taxon>Pseudomonadota</taxon>
        <taxon>Gammaproteobacteria</taxon>
        <taxon>sulfur-oxidizing symbionts</taxon>
    </lineage>
</organism>
<evidence type="ECO:0000313" key="10">
    <source>
        <dbReference type="EMBL" id="EGV52810.1"/>
    </source>
</evidence>